<feature type="transmembrane region" description="Helical" evidence="13">
    <location>
        <begin position="461"/>
        <end position="483"/>
    </location>
</feature>
<dbReference type="InterPro" id="IPR005467">
    <property type="entry name" value="His_kinase_dom"/>
</dbReference>
<evidence type="ECO:0000256" key="13">
    <source>
        <dbReference type="SAM" id="Phobius"/>
    </source>
</evidence>
<dbReference type="Pfam" id="PF12860">
    <property type="entry name" value="PAS_7"/>
    <property type="match status" value="1"/>
</dbReference>
<dbReference type="InterPro" id="IPR003661">
    <property type="entry name" value="HisK_dim/P_dom"/>
</dbReference>
<keyword evidence="5 11" id="KW-0597">Phosphoprotein</keyword>
<evidence type="ECO:0000256" key="8">
    <source>
        <dbReference type="ARBA" id="ARBA00022777"/>
    </source>
</evidence>
<dbReference type="InterPro" id="IPR001789">
    <property type="entry name" value="Sig_transdc_resp-reg_receiver"/>
</dbReference>
<evidence type="ECO:0000313" key="17">
    <source>
        <dbReference type="Proteomes" id="UP000601768"/>
    </source>
</evidence>
<dbReference type="PANTHER" id="PTHR43047">
    <property type="entry name" value="TWO-COMPONENT HISTIDINE PROTEIN KINASE"/>
    <property type="match status" value="1"/>
</dbReference>
<keyword evidence="17" id="KW-1185">Reference proteome</keyword>
<gene>
    <name evidence="16" type="ORF">H8B19_09395</name>
</gene>
<dbReference type="SUPFAM" id="SSF52172">
    <property type="entry name" value="CheY-like"/>
    <property type="match status" value="1"/>
</dbReference>
<dbReference type="Pfam" id="PF02518">
    <property type="entry name" value="HATPase_c"/>
    <property type="match status" value="1"/>
</dbReference>
<dbReference type="InterPro" id="IPR035965">
    <property type="entry name" value="PAS-like_dom_sf"/>
</dbReference>
<comment type="similarity">
    <text evidence="3">Belongs to the sodium:solute symporter (SSF) (TC 2.A.21) family.</text>
</comment>
<feature type="transmembrane region" description="Helical" evidence="13">
    <location>
        <begin position="315"/>
        <end position="345"/>
    </location>
</feature>
<dbReference type="CDD" id="cd00156">
    <property type="entry name" value="REC"/>
    <property type="match status" value="1"/>
</dbReference>
<dbReference type="SUPFAM" id="SSF55785">
    <property type="entry name" value="PYP-like sensor domain (PAS domain)"/>
    <property type="match status" value="1"/>
</dbReference>
<dbReference type="Gene3D" id="1.20.1730.10">
    <property type="entry name" value="Sodium/glucose cotransporter"/>
    <property type="match status" value="1"/>
</dbReference>
<dbReference type="InterPro" id="IPR036890">
    <property type="entry name" value="HATPase_C_sf"/>
</dbReference>
<dbReference type="SMART" id="SM00448">
    <property type="entry name" value="REC"/>
    <property type="match status" value="1"/>
</dbReference>
<evidence type="ECO:0000256" key="11">
    <source>
        <dbReference type="PROSITE-ProRule" id="PRU00169"/>
    </source>
</evidence>
<dbReference type="Gene3D" id="3.30.450.20">
    <property type="entry name" value="PAS domain"/>
    <property type="match status" value="1"/>
</dbReference>
<dbReference type="Gene3D" id="3.40.50.2300">
    <property type="match status" value="1"/>
</dbReference>
<feature type="transmembrane region" description="Helical" evidence="13">
    <location>
        <begin position="35"/>
        <end position="55"/>
    </location>
</feature>
<name>A0A8J6ITL9_9ALTE</name>
<evidence type="ECO:0000259" key="15">
    <source>
        <dbReference type="PROSITE" id="PS50110"/>
    </source>
</evidence>
<dbReference type="PROSITE" id="PS50109">
    <property type="entry name" value="HIS_KIN"/>
    <property type="match status" value="1"/>
</dbReference>
<dbReference type="FunFam" id="3.30.565.10:FF:000049">
    <property type="entry name" value="Two-component sensor histidine kinase"/>
    <property type="match status" value="1"/>
</dbReference>
<dbReference type="GO" id="GO:0000155">
    <property type="term" value="F:phosphorelay sensor kinase activity"/>
    <property type="evidence" value="ECO:0007669"/>
    <property type="project" value="InterPro"/>
</dbReference>
<evidence type="ECO:0000313" key="16">
    <source>
        <dbReference type="EMBL" id="MBC3766094.1"/>
    </source>
</evidence>
<keyword evidence="8" id="KW-0418">Kinase</keyword>
<feature type="transmembrane region" description="Helical" evidence="13">
    <location>
        <begin position="113"/>
        <end position="132"/>
    </location>
</feature>
<dbReference type="EC" id="2.7.13.3" evidence="4"/>
<evidence type="ECO:0000256" key="5">
    <source>
        <dbReference type="ARBA" id="ARBA00022553"/>
    </source>
</evidence>
<dbReference type="GO" id="GO:0022857">
    <property type="term" value="F:transmembrane transporter activity"/>
    <property type="evidence" value="ECO:0007669"/>
    <property type="project" value="InterPro"/>
</dbReference>
<comment type="catalytic activity">
    <reaction evidence="1">
        <text>ATP + protein L-histidine = ADP + protein N-phospho-L-histidine.</text>
        <dbReference type="EC" id="2.7.13.3"/>
    </reaction>
</comment>
<dbReference type="PANTHER" id="PTHR43047:SF9">
    <property type="entry name" value="HISTIDINE KINASE"/>
    <property type="match status" value="1"/>
</dbReference>
<feature type="transmembrane region" description="Helical" evidence="13">
    <location>
        <begin position="67"/>
        <end position="86"/>
    </location>
</feature>
<dbReference type="InterPro" id="IPR003594">
    <property type="entry name" value="HATPase_dom"/>
</dbReference>
<feature type="domain" description="Histidine kinase" evidence="14">
    <location>
        <begin position="790"/>
        <end position="1000"/>
    </location>
</feature>
<organism evidence="16 17">
    <name type="scientific">Neptunicella marina</name>
    <dbReference type="NCBI Taxonomy" id="2125989"/>
    <lineage>
        <taxon>Bacteria</taxon>
        <taxon>Pseudomonadati</taxon>
        <taxon>Pseudomonadota</taxon>
        <taxon>Gammaproteobacteria</taxon>
        <taxon>Alteromonadales</taxon>
        <taxon>Alteromonadaceae</taxon>
        <taxon>Neptunicella</taxon>
    </lineage>
</organism>
<reference evidence="16" key="2">
    <citation type="submission" date="2020-08" db="EMBL/GenBank/DDBJ databases">
        <authorList>
            <person name="Lai Q."/>
        </authorList>
    </citation>
    <scope>NUCLEOTIDE SEQUENCE</scope>
    <source>
        <strain evidence="16">S27-2</strain>
    </source>
</reference>
<dbReference type="Proteomes" id="UP000601768">
    <property type="component" value="Unassembled WGS sequence"/>
</dbReference>
<evidence type="ECO:0000256" key="6">
    <source>
        <dbReference type="ARBA" id="ARBA00022679"/>
    </source>
</evidence>
<dbReference type="GO" id="GO:0009927">
    <property type="term" value="F:histidine phosphotransfer kinase activity"/>
    <property type="evidence" value="ECO:0007669"/>
    <property type="project" value="TreeGrafter"/>
</dbReference>
<accession>A0A8J6ITL9</accession>
<comment type="subcellular location">
    <subcellularLocation>
        <location evidence="2">Membrane</location>
        <topology evidence="2">Multi-pass membrane protein</topology>
    </subcellularLocation>
</comment>
<dbReference type="Pfam" id="PF00072">
    <property type="entry name" value="Response_reg"/>
    <property type="match status" value="1"/>
</dbReference>
<dbReference type="Gene3D" id="3.30.565.10">
    <property type="entry name" value="Histidine kinase-like ATPase, C-terminal domain"/>
    <property type="match status" value="1"/>
</dbReference>
<keyword evidence="9 13" id="KW-1133">Transmembrane helix</keyword>
<evidence type="ECO:0000256" key="9">
    <source>
        <dbReference type="ARBA" id="ARBA00022989"/>
    </source>
</evidence>
<dbReference type="InterPro" id="IPR038377">
    <property type="entry name" value="Na/Glc_symporter_sf"/>
</dbReference>
<evidence type="ECO:0000256" key="1">
    <source>
        <dbReference type="ARBA" id="ARBA00000085"/>
    </source>
</evidence>
<dbReference type="InterPro" id="IPR001734">
    <property type="entry name" value="Na/solute_symporter"/>
</dbReference>
<dbReference type="Pfam" id="PF00512">
    <property type="entry name" value="HisKA"/>
    <property type="match status" value="1"/>
</dbReference>
<keyword evidence="12" id="KW-0175">Coiled coil</keyword>
<evidence type="ECO:0000256" key="12">
    <source>
        <dbReference type="SAM" id="Coils"/>
    </source>
</evidence>
<protein>
    <recommendedName>
        <fullName evidence="4">histidine kinase</fullName>
        <ecNumber evidence="4">2.7.13.3</ecNumber>
    </recommendedName>
</protein>
<dbReference type="SMART" id="SM00388">
    <property type="entry name" value="HisKA"/>
    <property type="match status" value="1"/>
</dbReference>
<dbReference type="SUPFAM" id="SSF47384">
    <property type="entry name" value="Homodimeric domain of signal transducing histidine kinase"/>
    <property type="match status" value="1"/>
</dbReference>
<sequence length="1138" mass="126511">MSLGWVALALVYLAGLFWLARWGDGRSLLAKKLTSHPAVYSLALAIYCTAWTFFGAVGEAARNSWEYLPIFLGPMLLYLFGYRFLYKLALVSKKQHITTVADFIASRYGKRQAVALLVTLIALLATIPYIALQLKAIGSAFLLMSGENDAQGVVFLATFFIGIFAIYFGTKHADVTEYRHGLILAIAFESLIKIFALLALALVIWWSFDRQQVSGFIIQAAPSYQQTNSLSFSFWAQTFMAAAAVVCLPRQFHVAIVDNLSLGHLRTARWLFPLYLGLLAVLIPYLAAAGHALFAQNAAEPDTYVLNLAILSDKLLLQMLVFVGGLSASTAMIIVATLTLSTMVTNDVILPKLLTRTEQSYKGINFTPTILAIRRLAIGILLLLSYFYHQQMTGSKSLASIGLIAFSLVIQLLPAIVGGLYWKRGHAHGVYAGLLSAMFTWMLWLFLPLFNNSDIQLQNQFIVQGAILSLVANALAYSLFSYFSQPKLIDRVQAQAFVAPKDPSIDGQLKPSSNTNVDDLLTLLSMFLGDNRCERLLQDYQSRSGTVVDKNTPPNEDFIQFCERALGGVIGASSAKALIDSAIGGKKLNFEEVMNFFDDTTQALKFNMAALLTSLENLDQGISVIDKNLNLVAWNKRYMDLFDYPPDMLAVGVPIETLVRYNAERGECGVGEINMLVSKRMEYLRHGSPHRFLRQRSDGKVIEMVGNPLPGGGFVTSFNDITEHIEIQHALEDANIDLENRIQKRTEEVQEINAELRNEIQRRAEAEKEMIAARQHAEQANASKTRFLALASHDILQPLNAAKLYVSSLQESSMDDREHDILTKLNDSVTASEALIATLLDIARLDQGELQPKTTPLSLKTALQPLIDEFSMKAEQKSLQLHSHIPDLWVNTDPTYLHRVVRNLLSNAVKYTESGKVLLAIRPRKDRVLLQVWDTGLGVDSDEQDKIFNDFYRVESRSQRGIGLGLSVVARLCHQLNSPIQVRSQSGKGSCFWFELPRCEPQQVVTGVARHNSKGLAGLNAVVIDDQRVNLDAMQALLDKWQINSHLADNISQALELAKQHTPDILLVDYQLGDSQTGLEFISQVRQLRSDRVPAILITANREEELIAQCKAMKVAYLSKPVKPAKLRSLIQSQVSSI</sequence>
<dbReference type="Gene3D" id="1.10.287.130">
    <property type="match status" value="1"/>
</dbReference>
<dbReference type="PROSITE" id="PS50110">
    <property type="entry name" value="RESPONSE_REGULATORY"/>
    <property type="match status" value="1"/>
</dbReference>
<keyword evidence="7 13" id="KW-0812">Transmembrane</keyword>
<dbReference type="RefSeq" id="WP_186506567.1">
    <property type="nucleotide sequence ID" value="NZ_JACNEP010000006.1"/>
</dbReference>
<evidence type="ECO:0000259" key="14">
    <source>
        <dbReference type="PROSITE" id="PS50109"/>
    </source>
</evidence>
<dbReference type="PRINTS" id="PR00344">
    <property type="entry name" value="BCTRLSENSOR"/>
</dbReference>
<feature type="transmembrane region" description="Helical" evidence="13">
    <location>
        <begin position="400"/>
        <end position="422"/>
    </location>
</feature>
<feature type="transmembrane region" description="Helical" evidence="13">
    <location>
        <begin position="6"/>
        <end position="23"/>
    </location>
</feature>
<dbReference type="SUPFAM" id="SSF55874">
    <property type="entry name" value="ATPase domain of HSP90 chaperone/DNA topoisomerase II/histidine kinase"/>
    <property type="match status" value="1"/>
</dbReference>
<evidence type="ECO:0000256" key="4">
    <source>
        <dbReference type="ARBA" id="ARBA00012438"/>
    </source>
</evidence>
<comment type="caution">
    <text evidence="16">The sequence shown here is derived from an EMBL/GenBank/DDBJ whole genome shotgun (WGS) entry which is preliminary data.</text>
</comment>
<dbReference type="CDD" id="cd00082">
    <property type="entry name" value="HisKA"/>
    <property type="match status" value="1"/>
</dbReference>
<proteinExistence type="inferred from homology"/>
<dbReference type="CDD" id="cd10322">
    <property type="entry name" value="SLC5sbd"/>
    <property type="match status" value="1"/>
</dbReference>
<evidence type="ECO:0000256" key="3">
    <source>
        <dbReference type="ARBA" id="ARBA00006434"/>
    </source>
</evidence>
<feature type="transmembrane region" description="Helical" evidence="13">
    <location>
        <begin position="152"/>
        <end position="170"/>
    </location>
</feature>
<evidence type="ECO:0000256" key="2">
    <source>
        <dbReference type="ARBA" id="ARBA00004141"/>
    </source>
</evidence>
<keyword evidence="10 13" id="KW-0472">Membrane</keyword>
<feature type="transmembrane region" description="Helical" evidence="13">
    <location>
        <begin position="270"/>
        <end position="295"/>
    </location>
</feature>
<dbReference type="AlphaFoldDB" id="A0A8J6ITL9"/>
<dbReference type="InterPro" id="IPR011006">
    <property type="entry name" value="CheY-like_superfamily"/>
</dbReference>
<reference evidence="16" key="1">
    <citation type="journal article" date="2018" name="Int. J. Syst. Evol. Microbiol.">
        <title>Neptunicella marina gen. nov., sp. nov., isolated from surface seawater.</title>
        <authorList>
            <person name="Liu X."/>
            <person name="Lai Q."/>
            <person name="Du Y."/>
            <person name="Zhang X."/>
            <person name="Liu Z."/>
            <person name="Sun F."/>
            <person name="Shao Z."/>
        </authorList>
    </citation>
    <scope>NUCLEOTIDE SEQUENCE</scope>
    <source>
        <strain evidence="16">S27-2</strain>
    </source>
</reference>
<feature type="modified residue" description="4-aspartylphosphate" evidence="11">
    <location>
        <position position="1069"/>
    </location>
</feature>
<dbReference type="InterPro" id="IPR004358">
    <property type="entry name" value="Sig_transdc_His_kin-like_C"/>
</dbReference>
<feature type="domain" description="Response regulatory" evidence="15">
    <location>
        <begin position="1020"/>
        <end position="1135"/>
    </location>
</feature>
<feature type="transmembrane region" description="Helical" evidence="13">
    <location>
        <begin position="366"/>
        <end position="388"/>
    </location>
</feature>
<evidence type="ECO:0000256" key="7">
    <source>
        <dbReference type="ARBA" id="ARBA00022692"/>
    </source>
</evidence>
<feature type="transmembrane region" description="Helical" evidence="13">
    <location>
        <begin position="182"/>
        <end position="206"/>
    </location>
</feature>
<dbReference type="EMBL" id="JACNEP010000006">
    <property type="protein sequence ID" value="MBC3766094.1"/>
    <property type="molecule type" value="Genomic_DNA"/>
</dbReference>
<dbReference type="SMART" id="SM00387">
    <property type="entry name" value="HATPase_c"/>
    <property type="match status" value="1"/>
</dbReference>
<keyword evidence="6" id="KW-0808">Transferase</keyword>
<dbReference type="PROSITE" id="PS50283">
    <property type="entry name" value="NA_SOLUT_SYMP_3"/>
    <property type="match status" value="1"/>
</dbReference>
<dbReference type="GO" id="GO:0005886">
    <property type="term" value="C:plasma membrane"/>
    <property type="evidence" value="ECO:0007669"/>
    <property type="project" value="TreeGrafter"/>
</dbReference>
<feature type="coiled-coil region" evidence="12">
    <location>
        <begin position="728"/>
        <end position="783"/>
    </location>
</feature>
<dbReference type="InterPro" id="IPR036097">
    <property type="entry name" value="HisK_dim/P_sf"/>
</dbReference>
<feature type="transmembrane region" description="Helical" evidence="13">
    <location>
        <begin position="429"/>
        <end position="449"/>
    </location>
</feature>
<evidence type="ECO:0000256" key="10">
    <source>
        <dbReference type="ARBA" id="ARBA00023136"/>
    </source>
</evidence>